<evidence type="ECO:0000313" key="4">
    <source>
        <dbReference type="Proteomes" id="UP000075604"/>
    </source>
</evidence>
<dbReference type="CDD" id="cd19080">
    <property type="entry name" value="AKR_AKR9A_9B"/>
    <property type="match status" value="1"/>
</dbReference>
<dbReference type="SUPFAM" id="SSF51430">
    <property type="entry name" value="NAD(P)-linked oxidoreductase"/>
    <property type="match status" value="1"/>
</dbReference>
<reference evidence="3 4" key="1">
    <citation type="submission" date="2014-02" db="EMBL/GenBank/DDBJ databases">
        <title>The small core and large imbalanced accessory genome model reveals a collaborative survival strategy of Sorangium cellulosum strains in nature.</title>
        <authorList>
            <person name="Han K."/>
            <person name="Peng R."/>
            <person name="Blom J."/>
            <person name="Li Y.-Z."/>
        </authorList>
    </citation>
    <scope>NUCLEOTIDE SEQUENCE [LARGE SCALE GENOMIC DNA]</scope>
    <source>
        <strain evidence="3 4">So0157-18</strain>
    </source>
</reference>
<protein>
    <submittedName>
        <fullName evidence="3">Oxidoreductase</fullName>
    </submittedName>
</protein>
<gene>
    <name evidence="3" type="ORF">BE04_39285</name>
</gene>
<name>A0A150PR07_SORCE</name>
<evidence type="ECO:0000256" key="1">
    <source>
        <dbReference type="ARBA" id="ARBA00023002"/>
    </source>
</evidence>
<proteinExistence type="predicted"/>
<dbReference type="GO" id="GO:0005829">
    <property type="term" value="C:cytosol"/>
    <property type="evidence" value="ECO:0007669"/>
    <property type="project" value="TreeGrafter"/>
</dbReference>
<dbReference type="Gene3D" id="3.20.20.100">
    <property type="entry name" value="NADP-dependent oxidoreductase domain"/>
    <property type="match status" value="1"/>
</dbReference>
<dbReference type="EMBL" id="JELX01001731">
    <property type="protein sequence ID" value="KYF57916.1"/>
    <property type="molecule type" value="Genomic_DNA"/>
</dbReference>
<accession>A0A150PR07</accession>
<dbReference type="PANTHER" id="PTHR43364">
    <property type="entry name" value="NADH-SPECIFIC METHYLGLYOXAL REDUCTASE-RELATED"/>
    <property type="match status" value="1"/>
</dbReference>
<organism evidence="3 4">
    <name type="scientific">Sorangium cellulosum</name>
    <name type="common">Polyangium cellulosum</name>
    <dbReference type="NCBI Taxonomy" id="56"/>
    <lineage>
        <taxon>Bacteria</taxon>
        <taxon>Pseudomonadati</taxon>
        <taxon>Myxococcota</taxon>
        <taxon>Polyangia</taxon>
        <taxon>Polyangiales</taxon>
        <taxon>Polyangiaceae</taxon>
        <taxon>Sorangium</taxon>
    </lineage>
</organism>
<dbReference type="InterPro" id="IPR023210">
    <property type="entry name" value="NADP_OxRdtase_dom"/>
</dbReference>
<dbReference type="Pfam" id="PF00248">
    <property type="entry name" value="Aldo_ket_red"/>
    <property type="match status" value="1"/>
</dbReference>
<dbReference type="Proteomes" id="UP000075604">
    <property type="component" value="Unassembled WGS sequence"/>
</dbReference>
<comment type="caution">
    <text evidence="3">The sequence shown here is derived from an EMBL/GenBank/DDBJ whole genome shotgun (WGS) entry which is preliminary data.</text>
</comment>
<sequence>MRYKILGRRTGLKVSALCLGTGMFGRAWGYGAAPEEARSILQGYVEAGGNFIDTADNYQHGEAERLIGEIAAPYRNDLVIASKFSRGAGPAPALARLGNNRKAMVQAVEESLARLKTDRIDLYFVHMDDGVTPIDEIVRGLDDLVRAGKIVYGGLSNFPAWRVAVGVKAGDLRGASPVAAIQVEYSLLQRTTERELLPMADALGLGVMGWSPMAGGLLTGKYRKGERGRATDLKASVLHDEPARHGPVLDALIAVADDLGASPGQVAIAWAAAKGVIPVVGPRTRAQLDENLGAAALALDDASLRRLDEVSAVSLGYPHELNRHAEQRAVMTGGRWEQIDFPERTVA</sequence>
<dbReference type="GO" id="GO:0016491">
    <property type="term" value="F:oxidoreductase activity"/>
    <property type="evidence" value="ECO:0007669"/>
    <property type="project" value="UniProtKB-KW"/>
</dbReference>
<evidence type="ECO:0000313" key="3">
    <source>
        <dbReference type="EMBL" id="KYF57916.1"/>
    </source>
</evidence>
<evidence type="ECO:0000259" key="2">
    <source>
        <dbReference type="Pfam" id="PF00248"/>
    </source>
</evidence>
<dbReference type="InterPro" id="IPR036812">
    <property type="entry name" value="NAD(P)_OxRdtase_dom_sf"/>
</dbReference>
<dbReference type="AlphaFoldDB" id="A0A150PR07"/>
<feature type="domain" description="NADP-dependent oxidoreductase" evidence="2">
    <location>
        <begin position="17"/>
        <end position="311"/>
    </location>
</feature>
<keyword evidence="1" id="KW-0560">Oxidoreductase</keyword>
<dbReference type="InterPro" id="IPR050523">
    <property type="entry name" value="AKR_Detox_Biosynth"/>
</dbReference>
<dbReference type="PANTHER" id="PTHR43364:SF4">
    <property type="entry name" value="NAD(P)-LINKED OXIDOREDUCTASE SUPERFAMILY PROTEIN"/>
    <property type="match status" value="1"/>
</dbReference>